<proteinExistence type="predicted"/>
<protein>
    <recommendedName>
        <fullName evidence="4">Integrase catalytic subunit</fullName>
    </recommendedName>
</protein>
<accession>A0A0E4H5F4</accession>
<evidence type="ECO:0000313" key="3">
    <source>
        <dbReference type="Proteomes" id="UP000199251"/>
    </source>
</evidence>
<evidence type="ECO:0008006" key="4">
    <source>
        <dbReference type="Google" id="ProtNLM"/>
    </source>
</evidence>
<evidence type="ECO:0000256" key="1">
    <source>
        <dbReference type="SAM" id="MobiDB-lite"/>
    </source>
</evidence>
<evidence type="ECO:0000313" key="2">
    <source>
        <dbReference type="EMBL" id="CQD23925.1"/>
    </source>
</evidence>
<dbReference type="Proteomes" id="UP000199251">
    <property type="component" value="Unassembled WGS sequence"/>
</dbReference>
<dbReference type="AlphaFoldDB" id="A0A0E4H5F4"/>
<feature type="region of interest" description="Disordered" evidence="1">
    <location>
        <begin position="45"/>
        <end position="65"/>
    </location>
</feature>
<reference evidence="2 3" key="1">
    <citation type="submission" date="2015-03" db="EMBL/GenBank/DDBJ databases">
        <authorList>
            <person name="Urmite Genomes"/>
        </authorList>
    </citation>
    <scope>NUCLEOTIDE SEQUENCE [LARGE SCALE GENOMIC DNA]</scope>
    <source>
        <strain evidence="2 3">CSUR P1491</strain>
    </source>
</reference>
<organism evidence="2 3">
    <name type="scientific">Mycobacterium lentiflavum</name>
    <dbReference type="NCBI Taxonomy" id="141349"/>
    <lineage>
        <taxon>Bacteria</taxon>
        <taxon>Bacillati</taxon>
        <taxon>Actinomycetota</taxon>
        <taxon>Actinomycetes</taxon>
        <taxon>Mycobacteriales</taxon>
        <taxon>Mycobacteriaceae</taxon>
        <taxon>Mycobacterium</taxon>
        <taxon>Mycobacterium simiae complex</taxon>
    </lineage>
</organism>
<dbReference type="EMBL" id="CTEE01000002">
    <property type="protein sequence ID" value="CQD23925.1"/>
    <property type="molecule type" value="Genomic_DNA"/>
</dbReference>
<name>A0A0E4H5F4_MYCLN</name>
<sequence length="93" mass="10335">MGSRTEITAKYARAYVKASKKVRGQILDQVVEVTGWSRDNARRRLSAAAKRPPGPGCSVAKRARKPRTPKYSYDTLKVLKKVCGFPPKRGGFL</sequence>
<gene>
    <name evidence="2" type="ORF">BN1232_05937</name>
</gene>
<dbReference type="RefSeq" id="WP_217493202.1">
    <property type="nucleotide sequence ID" value="NZ_CTEE01000002.1"/>
</dbReference>
<dbReference type="STRING" id="141349.BN1232_05937"/>